<sequence length="292" mass="34554">MNYELQKNNDQSIPSNKDESGIQDEKQNSEDDYQQIHNQDIINAQKSQESAKTESNFVSHYPENSSQHGSQKVQDPQSSNEEQQKLKNQERKLNTLYFVGVNSLLMNILLSFFIHICIQILVIALANTVTYIYLYEFNWAKQLFKYGSFSIQQQARSKITNKRIIVYFGILLCFGLIIVIVRFQDLKSQFYYLQTDVNQNYQRINHLQAQLRESDQIKNNKEIQRQEQMISLLQKQVNKLEKLAQSQSEDIQELKVKLFYYQRQQMSQSDQNDKQEQKSQKTHKQIDQECNN</sequence>
<feature type="transmembrane region" description="Helical" evidence="3">
    <location>
        <begin position="164"/>
        <end position="183"/>
    </location>
</feature>
<feature type="region of interest" description="Disordered" evidence="2">
    <location>
        <begin position="1"/>
        <end position="86"/>
    </location>
</feature>
<feature type="transmembrane region" description="Helical" evidence="3">
    <location>
        <begin position="120"/>
        <end position="137"/>
    </location>
</feature>
<accession>Q23MH6</accession>
<feature type="compositionally biased region" description="Polar residues" evidence="2">
    <location>
        <begin position="1"/>
        <end position="15"/>
    </location>
</feature>
<dbReference type="AlphaFoldDB" id="Q23MH6"/>
<keyword evidence="5" id="KW-1185">Reference proteome</keyword>
<protein>
    <submittedName>
        <fullName evidence="4">Transmembrane protein, putative</fullName>
    </submittedName>
</protein>
<feature type="compositionally biased region" description="Polar residues" evidence="2">
    <location>
        <begin position="35"/>
        <end position="81"/>
    </location>
</feature>
<feature type="compositionally biased region" description="Basic and acidic residues" evidence="2">
    <location>
        <begin position="271"/>
        <end position="292"/>
    </location>
</feature>
<feature type="transmembrane region" description="Helical" evidence="3">
    <location>
        <begin position="95"/>
        <end position="114"/>
    </location>
</feature>
<keyword evidence="3" id="KW-0472">Membrane</keyword>
<evidence type="ECO:0000256" key="1">
    <source>
        <dbReference type="SAM" id="Coils"/>
    </source>
</evidence>
<name>Q23MH6_TETTS</name>
<organism evidence="4 5">
    <name type="scientific">Tetrahymena thermophila (strain SB210)</name>
    <dbReference type="NCBI Taxonomy" id="312017"/>
    <lineage>
        <taxon>Eukaryota</taxon>
        <taxon>Sar</taxon>
        <taxon>Alveolata</taxon>
        <taxon>Ciliophora</taxon>
        <taxon>Intramacronucleata</taxon>
        <taxon>Oligohymenophorea</taxon>
        <taxon>Hymenostomatida</taxon>
        <taxon>Tetrahymenina</taxon>
        <taxon>Tetrahymenidae</taxon>
        <taxon>Tetrahymena</taxon>
    </lineage>
</organism>
<dbReference type="HOGENOM" id="CLU_820130_0_0_1"/>
<keyword evidence="1" id="KW-0175">Coiled coil</keyword>
<keyword evidence="3 4" id="KW-0812">Transmembrane</keyword>
<dbReference type="RefSeq" id="XP_001017908.1">
    <property type="nucleotide sequence ID" value="XM_001017908.1"/>
</dbReference>
<feature type="coiled-coil region" evidence="1">
    <location>
        <begin position="207"/>
        <end position="257"/>
    </location>
</feature>
<feature type="region of interest" description="Disordered" evidence="2">
    <location>
        <begin position="265"/>
        <end position="292"/>
    </location>
</feature>
<dbReference type="EMBL" id="GG662661">
    <property type="protein sequence ID" value="EAR97663.1"/>
    <property type="molecule type" value="Genomic_DNA"/>
</dbReference>
<dbReference type="InParanoid" id="Q23MH6"/>
<evidence type="ECO:0000256" key="3">
    <source>
        <dbReference type="SAM" id="Phobius"/>
    </source>
</evidence>
<gene>
    <name evidence="4" type="ORF">TTHERM_00619840</name>
</gene>
<reference evidence="5" key="1">
    <citation type="journal article" date="2006" name="PLoS Biol.">
        <title>Macronuclear genome sequence of the ciliate Tetrahymena thermophila, a model eukaryote.</title>
        <authorList>
            <person name="Eisen J.A."/>
            <person name="Coyne R.S."/>
            <person name="Wu M."/>
            <person name="Wu D."/>
            <person name="Thiagarajan M."/>
            <person name="Wortman J.R."/>
            <person name="Badger J.H."/>
            <person name="Ren Q."/>
            <person name="Amedeo P."/>
            <person name="Jones K.M."/>
            <person name="Tallon L.J."/>
            <person name="Delcher A.L."/>
            <person name="Salzberg S.L."/>
            <person name="Silva J.C."/>
            <person name="Haas B.J."/>
            <person name="Majoros W.H."/>
            <person name="Farzad M."/>
            <person name="Carlton J.M."/>
            <person name="Smith R.K. Jr."/>
            <person name="Garg J."/>
            <person name="Pearlman R.E."/>
            <person name="Karrer K.M."/>
            <person name="Sun L."/>
            <person name="Manning G."/>
            <person name="Elde N.C."/>
            <person name="Turkewitz A.P."/>
            <person name="Asai D.J."/>
            <person name="Wilkes D.E."/>
            <person name="Wang Y."/>
            <person name="Cai H."/>
            <person name="Collins K."/>
            <person name="Stewart B.A."/>
            <person name="Lee S.R."/>
            <person name="Wilamowska K."/>
            <person name="Weinberg Z."/>
            <person name="Ruzzo W.L."/>
            <person name="Wloga D."/>
            <person name="Gaertig J."/>
            <person name="Frankel J."/>
            <person name="Tsao C.-C."/>
            <person name="Gorovsky M.A."/>
            <person name="Keeling P.J."/>
            <person name="Waller R.F."/>
            <person name="Patron N.J."/>
            <person name="Cherry J.M."/>
            <person name="Stover N.A."/>
            <person name="Krieger C.J."/>
            <person name="del Toro C."/>
            <person name="Ryder H.F."/>
            <person name="Williamson S.C."/>
            <person name="Barbeau R.A."/>
            <person name="Hamilton E.P."/>
            <person name="Orias E."/>
        </authorList>
    </citation>
    <scope>NUCLEOTIDE SEQUENCE [LARGE SCALE GENOMIC DNA]</scope>
    <source>
        <strain evidence="5">SB210</strain>
    </source>
</reference>
<proteinExistence type="predicted"/>
<dbReference type="GeneID" id="7823775"/>
<feature type="compositionally biased region" description="Basic and acidic residues" evidence="2">
    <location>
        <begin position="16"/>
        <end position="29"/>
    </location>
</feature>
<dbReference type="Proteomes" id="UP000009168">
    <property type="component" value="Unassembled WGS sequence"/>
</dbReference>
<evidence type="ECO:0000256" key="2">
    <source>
        <dbReference type="SAM" id="MobiDB-lite"/>
    </source>
</evidence>
<evidence type="ECO:0000313" key="4">
    <source>
        <dbReference type="EMBL" id="EAR97663.1"/>
    </source>
</evidence>
<keyword evidence="3" id="KW-1133">Transmembrane helix</keyword>
<evidence type="ECO:0000313" key="5">
    <source>
        <dbReference type="Proteomes" id="UP000009168"/>
    </source>
</evidence>
<dbReference type="KEGG" id="tet:TTHERM_00619840"/>